<protein>
    <recommendedName>
        <fullName evidence="6">2-succinyl-5-enolpyruvyl-6-hydroxy-3-cyclohexene-1-carboxylate synthase</fullName>
        <shortName evidence="6">SEPHCHC synthase</shortName>
        <ecNumber evidence="6">2.2.1.9</ecNumber>
    </recommendedName>
    <alternativeName>
        <fullName evidence="6">Menaquinone biosynthesis protein MenD</fullName>
    </alternativeName>
</protein>
<dbReference type="GO" id="GO:0030976">
    <property type="term" value="F:thiamine pyrophosphate binding"/>
    <property type="evidence" value="ECO:0007669"/>
    <property type="project" value="UniProtKB-UniRule"/>
</dbReference>
<evidence type="ECO:0000256" key="2">
    <source>
        <dbReference type="ARBA" id="ARBA00022723"/>
    </source>
</evidence>
<comment type="similarity">
    <text evidence="6">Belongs to the TPP enzyme family. MenD subfamily.</text>
</comment>
<keyword evidence="3 6" id="KW-0460">Magnesium</keyword>
<comment type="pathway">
    <text evidence="6">Quinol/quinone metabolism; menaquinone biosynthesis.</text>
</comment>
<dbReference type="PIRSF" id="PIRSF004983">
    <property type="entry name" value="MenD"/>
    <property type="match status" value="1"/>
</dbReference>
<keyword evidence="2 6" id="KW-0479">Metal-binding</keyword>
<dbReference type="Pfam" id="PF02775">
    <property type="entry name" value="TPP_enzyme_C"/>
    <property type="match status" value="1"/>
</dbReference>
<dbReference type="RefSeq" id="WP_368497481.1">
    <property type="nucleotide sequence ID" value="NZ_CP162511.1"/>
</dbReference>
<evidence type="ECO:0000259" key="8">
    <source>
        <dbReference type="Pfam" id="PF02776"/>
    </source>
</evidence>
<dbReference type="InterPro" id="IPR012001">
    <property type="entry name" value="Thiamin_PyroP_enz_TPP-bd_dom"/>
</dbReference>
<dbReference type="GO" id="GO:0000287">
    <property type="term" value="F:magnesium ion binding"/>
    <property type="evidence" value="ECO:0007669"/>
    <property type="project" value="UniProtKB-UniRule"/>
</dbReference>
<dbReference type="AlphaFoldDB" id="A0AB39BFZ8"/>
<feature type="domain" description="Thiamine pyrophosphate enzyme N-terminal TPP-binding" evidence="8">
    <location>
        <begin position="10"/>
        <end position="122"/>
    </location>
</feature>
<dbReference type="InterPro" id="IPR029061">
    <property type="entry name" value="THDP-binding"/>
</dbReference>
<comment type="subunit">
    <text evidence="6">Homodimer.</text>
</comment>
<comment type="function">
    <text evidence="6">Catalyzes the thiamine diphosphate-dependent decarboxylation of 2-oxoglutarate and the subsequent addition of the resulting succinic semialdehyde-thiamine pyrophosphate anion to isochorismate to yield 2-succinyl-5-enolpyruvyl-6-hydroxy-3-cyclohexene-1-carboxylate (SEPHCHC).</text>
</comment>
<dbReference type="PANTHER" id="PTHR42916">
    <property type="entry name" value="2-SUCCINYL-5-ENOLPYRUVYL-6-HYDROXY-3-CYCLOHEXENE-1-CARBOXYLATE SYNTHASE"/>
    <property type="match status" value="1"/>
</dbReference>
<keyword evidence="5 6" id="KW-0464">Manganese</keyword>
<dbReference type="EMBL" id="CP162511">
    <property type="protein sequence ID" value="XDI05098.1"/>
    <property type="molecule type" value="Genomic_DNA"/>
</dbReference>
<evidence type="ECO:0000313" key="9">
    <source>
        <dbReference type="EMBL" id="XDI05098.1"/>
    </source>
</evidence>
<dbReference type="GO" id="GO:0030145">
    <property type="term" value="F:manganese ion binding"/>
    <property type="evidence" value="ECO:0007669"/>
    <property type="project" value="UniProtKB-UniRule"/>
</dbReference>
<dbReference type="GO" id="GO:0009234">
    <property type="term" value="P:menaquinone biosynthetic process"/>
    <property type="evidence" value="ECO:0007669"/>
    <property type="project" value="UniProtKB-UniRule"/>
</dbReference>
<evidence type="ECO:0000256" key="6">
    <source>
        <dbReference type="HAMAP-Rule" id="MF_01659"/>
    </source>
</evidence>
<keyword evidence="4 6" id="KW-0786">Thiamine pyrophosphate</keyword>
<comment type="cofactor">
    <cofactor evidence="6">
        <name>thiamine diphosphate</name>
        <dbReference type="ChEBI" id="CHEBI:58937"/>
    </cofactor>
    <text evidence="6">Binds 1 thiamine pyrophosphate per subunit.</text>
</comment>
<feature type="domain" description="Thiamine pyrophosphate enzyme TPP-binding" evidence="7">
    <location>
        <begin position="491"/>
        <end position="610"/>
    </location>
</feature>
<proteinExistence type="inferred from homology"/>
<comment type="catalytic activity">
    <reaction evidence="6">
        <text>isochorismate + 2-oxoglutarate + H(+) = 5-enolpyruvoyl-6-hydroxy-2-succinyl-cyclohex-3-ene-1-carboxylate + CO2</text>
        <dbReference type="Rhea" id="RHEA:25593"/>
        <dbReference type="ChEBI" id="CHEBI:15378"/>
        <dbReference type="ChEBI" id="CHEBI:16526"/>
        <dbReference type="ChEBI" id="CHEBI:16810"/>
        <dbReference type="ChEBI" id="CHEBI:29780"/>
        <dbReference type="ChEBI" id="CHEBI:58818"/>
        <dbReference type="EC" id="2.2.1.9"/>
    </reaction>
</comment>
<evidence type="ECO:0000259" key="7">
    <source>
        <dbReference type="Pfam" id="PF02775"/>
    </source>
</evidence>
<comment type="pathway">
    <text evidence="6">Quinol/quinone metabolism; 1,4-dihydroxy-2-naphthoate biosynthesis; 1,4-dihydroxy-2-naphthoate from chorismate: step 2/7.</text>
</comment>
<keyword evidence="1 6" id="KW-0808">Transferase</keyword>
<dbReference type="CDD" id="cd07037">
    <property type="entry name" value="TPP_PYR_MenD"/>
    <property type="match status" value="1"/>
</dbReference>
<evidence type="ECO:0000256" key="1">
    <source>
        <dbReference type="ARBA" id="ARBA00022679"/>
    </source>
</evidence>
<dbReference type="HAMAP" id="MF_01659">
    <property type="entry name" value="MenD"/>
    <property type="match status" value="1"/>
</dbReference>
<dbReference type="CDD" id="cd02009">
    <property type="entry name" value="TPP_SHCHC_synthase"/>
    <property type="match status" value="1"/>
</dbReference>
<comment type="cofactor">
    <cofactor evidence="6">
        <name>Mg(2+)</name>
        <dbReference type="ChEBI" id="CHEBI:18420"/>
    </cofactor>
    <cofactor evidence="6">
        <name>Mn(2+)</name>
        <dbReference type="ChEBI" id="CHEBI:29035"/>
    </cofactor>
</comment>
<keyword evidence="6" id="KW-0474">Menaquinone biosynthesis</keyword>
<evidence type="ECO:0000256" key="5">
    <source>
        <dbReference type="ARBA" id="ARBA00023211"/>
    </source>
</evidence>
<dbReference type="GO" id="GO:0070204">
    <property type="term" value="F:2-succinyl-5-enolpyruvyl-6-hydroxy-3-cyclohexene-1-carboxylic-acid synthase activity"/>
    <property type="evidence" value="ECO:0007669"/>
    <property type="project" value="UniProtKB-UniRule"/>
</dbReference>
<dbReference type="Gene3D" id="3.40.50.970">
    <property type="match status" value="2"/>
</dbReference>
<sequence>MTAASPAATFSARLVRAFAALGVKHAVVSPGSRSQSLALALAELEQQGVITVHVRIDERVAAFTALGIGRESGRPALVVTTSGTAVANLLPAVVEASHSGVPMIVLSADRPASLRGTGSNQTTIQPGMFGEFARAEVDLAPPRPDSLPAASDLAAWAFEMATDARAAGPVHLNLQFVEPLSGEVDDEAAEVPWESHVDGTSVRWARAAAAPDGGTTPHGADAADAGEGDGVVRAAGSAGAADAAGVVRIVDGVRAAGFAEAGGTSIRRLHLAPGPRTLVIAGADAGEAAADFARGAGWPMIAEASSGSRFGPNLVGAYRTLLDHPDFGGRVERAVVFGHPTLSRQVPALLARADVETVVVAGRGAAYLPRPDTVVVDEVTADPEDRGDRAARSWTGQWVFAGRELMEEESAGDDLAAPVLSASGPGDVEAARAFAKGELAALKAPITRRSLALAVWRASWPHDRLVLGASRLVREVDAAVPGKKIPVHANRGLAGIDGTISTAIGVAIASQGPDARPGTTRVLLGDLAFLHDVGALLRTPGERMPRVQLVVGNDGGGTIFDGLEVAGSAERSAFDRVMYTPQDADLGAIATAYGWTHRRVERRSELDQVLLSPAPGCSVVEVALGR</sequence>
<dbReference type="InterPro" id="IPR004433">
    <property type="entry name" value="MenaQ_synth_MenD"/>
</dbReference>
<organism evidence="9">
    <name type="scientific">Herbiconiux sp. A18JL235</name>
    <dbReference type="NCBI Taxonomy" id="3152363"/>
    <lineage>
        <taxon>Bacteria</taxon>
        <taxon>Bacillati</taxon>
        <taxon>Actinomycetota</taxon>
        <taxon>Actinomycetes</taxon>
        <taxon>Micrococcales</taxon>
        <taxon>Microbacteriaceae</taxon>
        <taxon>Herbiconiux</taxon>
    </lineage>
</organism>
<dbReference type="Gene3D" id="3.40.50.1220">
    <property type="entry name" value="TPP-binding domain"/>
    <property type="match status" value="1"/>
</dbReference>
<dbReference type="Pfam" id="PF02776">
    <property type="entry name" value="TPP_enzyme_N"/>
    <property type="match status" value="1"/>
</dbReference>
<dbReference type="PANTHER" id="PTHR42916:SF1">
    <property type="entry name" value="PROTEIN PHYLLO, CHLOROPLASTIC"/>
    <property type="match status" value="1"/>
</dbReference>
<gene>
    <name evidence="6" type="primary">menD</name>
    <name evidence="9" type="ORF">ABFY20_17500</name>
</gene>
<dbReference type="InterPro" id="IPR011766">
    <property type="entry name" value="TPP_enzyme_TPP-bd"/>
</dbReference>
<evidence type="ECO:0000256" key="4">
    <source>
        <dbReference type="ARBA" id="ARBA00023052"/>
    </source>
</evidence>
<dbReference type="EC" id="2.2.1.9" evidence="6"/>
<accession>A0AB39BFZ8</accession>
<evidence type="ECO:0000256" key="3">
    <source>
        <dbReference type="ARBA" id="ARBA00022842"/>
    </source>
</evidence>
<name>A0AB39BFZ8_9MICO</name>
<reference evidence="9" key="1">
    <citation type="submission" date="2024-05" db="EMBL/GenBank/DDBJ databases">
        <title>Herbiconiux sp. A18JL235.</title>
        <authorList>
            <person name="Zhang G."/>
        </authorList>
    </citation>
    <scope>NUCLEOTIDE SEQUENCE</scope>
    <source>
        <strain evidence="9">A18JL235</strain>
    </source>
</reference>
<dbReference type="SUPFAM" id="SSF52518">
    <property type="entry name" value="Thiamin diphosphate-binding fold (THDP-binding)"/>
    <property type="match status" value="2"/>
</dbReference>